<dbReference type="AlphaFoldDB" id="A0AAV7L4V8"/>
<dbReference type="Proteomes" id="UP001066276">
    <property type="component" value="Chromosome 12"/>
</dbReference>
<protein>
    <submittedName>
        <fullName evidence="2">Uncharacterized protein</fullName>
    </submittedName>
</protein>
<gene>
    <name evidence="2" type="ORF">NDU88_006068</name>
</gene>
<comment type="caution">
    <text evidence="2">The sequence shown here is derived from an EMBL/GenBank/DDBJ whole genome shotgun (WGS) entry which is preliminary data.</text>
</comment>
<feature type="region of interest" description="Disordered" evidence="1">
    <location>
        <begin position="33"/>
        <end position="84"/>
    </location>
</feature>
<proteinExistence type="predicted"/>
<keyword evidence="3" id="KW-1185">Reference proteome</keyword>
<evidence type="ECO:0000313" key="2">
    <source>
        <dbReference type="EMBL" id="KAJ1085944.1"/>
    </source>
</evidence>
<evidence type="ECO:0000313" key="3">
    <source>
        <dbReference type="Proteomes" id="UP001066276"/>
    </source>
</evidence>
<dbReference type="EMBL" id="JANPWB010000016">
    <property type="protein sequence ID" value="KAJ1085944.1"/>
    <property type="molecule type" value="Genomic_DNA"/>
</dbReference>
<evidence type="ECO:0000256" key="1">
    <source>
        <dbReference type="SAM" id="MobiDB-lite"/>
    </source>
</evidence>
<organism evidence="2 3">
    <name type="scientific">Pleurodeles waltl</name>
    <name type="common">Iberian ribbed newt</name>
    <dbReference type="NCBI Taxonomy" id="8319"/>
    <lineage>
        <taxon>Eukaryota</taxon>
        <taxon>Metazoa</taxon>
        <taxon>Chordata</taxon>
        <taxon>Craniata</taxon>
        <taxon>Vertebrata</taxon>
        <taxon>Euteleostomi</taxon>
        <taxon>Amphibia</taxon>
        <taxon>Batrachia</taxon>
        <taxon>Caudata</taxon>
        <taxon>Salamandroidea</taxon>
        <taxon>Salamandridae</taxon>
        <taxon>Pleurodelinae</taxon>
        <taxon>Pleurodeles</taxon>
    </lineage>
</organism>
<sequence length="84" mass="8753">MKARSPPRYLDITRYCEERALFRGQRPRFYLKREPFPSALPSNGRASPGNGAGSGDSAVSGGGGTKGPGGGQVDISGRTVVISA</sequence>
<accession>A0AAV7L4V8</accession>
<feature type="compositionally biased region" description="Gly residues" evidence="1">
    <location>
        <begin position="50"/>
        <end position="72"/>
    </location>
</feature>
<reference evidence="2" key="1">
    <citation type="journal article" date="2022" name="bioRxiv">
        <title>Sequencing and chromosome-scale assembly of the giantPleurodeles waltlgenome.</title>
        <authorList>
            <person name="Brown T."/>
            <person name="Elewa A."/>
            <person name="Iarovenko S."/>
            <person name="Subramanian E."/>
            <person name="Araus A.J."/>
            <person name="Petzold A."/>
            <person name="Susuki M."/>
            <person name="Suzuki K.-i.T."/>
            <person name="Hayashi T."/>
            <person name="Toyoda A."/>
            <person name="Oliveira C."/>
            <person name="Osipova E."/>
            <person name="Leigh N.D."/>
            <person name="Simon A."/>
            <person name="Yun M.H."/>
        </authorList>
    </citation>
    <scope>NUCLEOTIDE SEQUENCE</scope>
    <source>
        <strain evidence="2">20211129_DDA</strain>
        <tissue evidence="2">Liver</tissue>
    </source>
</reference>
<name>A0AAV7L4V8_PLEWA</name>